<dbReference type="PROSITE" id="PS51671">
    <property type="entry name" value="ACT"/>
    <property type="match status" value="1"/>
</dbReference>
<gene>
    <name evidence="10" type="ORF">KSL4_1436</name>
    <name evidence="11" type="ORF">PL111_1493</name>
</gene>
<dbReference type="InterPro" id="IPR045600">
    <property type="entry name" value="RelA/SpoT_AH_RIS"/>
</dbReference>
<dbReference type="GO" id="GO:0008728">
    <property type="term" value="F:GTP diphosphokinase activity"/>
    <property type="evidence" value="ECO:0007669"/>
    <property type="project" value="UniProtKB-EC"/>
</dbReference>
<dbReference type="SUPFAM" id="SSF81271">
    <property type="entry name" value="TGS-like"/>
    <property type="match status" value="1"/>
</dbReference>
<evidence type="ECO:0000313" key="10">
    <source>
        <dbReference type="EMBL" id="CUW08590.1"/>
    </source>
</evidence>
<dbReference type="EC" id="2.7.6.5" evidence="2"/>
<dbReference type="Pfam" id="PF04607">
    <property type="entry name" value="RelA_SpoT"/>
    <property type="match status" value="1"/>
</dbReference>
<evidence type="ECO:0000313" key="11">
    <source>
        <dbReference type="EMBL" id="CUW09679.1"/>
    </source>
</evidence>
<evidence type="ECO:0000259" key="7">
    <source>
        <dbReference type="PROSITE" id="PS51671"/>
    </source>
</evidence>
<dbReference type="Gene3D" id="3.10.20.30">
    <property type="match status" value="1"/>
</dbReference>
<evidence type="ECO:0000256" key="4">
    <source>
        <dbReference type="ARBA" id="ARBA00048244"/>
    </source>
</evidence>
<comment type="similarity">
    <text evidence="5">Belongs to the relA/spoT family.</text>
</comment>
<dbReference type="InterPro" id="IPR045865">
    <property type="entry name" value="ACT-like_dom_sf"/>
</dbReference>
<dbReference type="InterPro" id="IPR003607">
    <property type="entry name" value="HD/PDEase_dom"/>
</dbReference>
<dbReference type="InterPro" id="IPR006674">
    <property type="entry name" value="HD_domain"/>
</dbReference>
<dbReference type="CDD" id="cd05399">
    <property type="entry name" value="NT_Rel-Spo_like"/>
    <property type="match status" value="1"/>
</dbReference>
<dbReference type="Pfam" id="PF02824">
    <property type="entry name" value="TGS"/>
    <property type="match status" value="1"/>
</dbReference>
<dbReference type="Gene3D" id="1.10.3210.10">
    <property type="entry name" value="Hypothetical protein af1432"/>
    <property type="match status" value="1"/>
</dbReference>
<dbReference type="InterPro" id="IPR012675">
    <property type="entry name" value="Beta-grasp_dom_sf"/>
</dbReference>
<dbReference type="FunFam" id="1.10.3210.10:FF:000001">
    <property type="entry name" value="GTP pyrophosphokinase RelA"/>
    <property type="match status" value="1"/>
</dbReference>
<dbReference type="Proteomes" id="UP000198868">
    <property type="component" value="Unassembled WGS sequence"/>
</dbReference>
<keyword evidence="3" id="KW-0342">GTP-binding</keyword>
<feature type="domain" description="TGS" evidence="9">
    <location>
        <begin position="418"/>
        <end position="479"/>
    </location>
</feature>
<dbReference type="PANTHER" id="PTHR21262">
    <property type="entry name" value="GUANOSINE-3',5'-BIS DIPHOSPHATE 3'-PYROPHOSPHOHYDROLASE"/>
    <property type="match status" value="1"/>
</dbReference>
<dbReference type="SUPFAM" id="SSF81301">
    <property type="entry name" value="Nucleotidyltransferase"/>
    <property type="match status" value="1"/>
</dbReference>
<feature type="domain" description="ACT" evidence="7">
    <location>
        <begin position="692"/>
        <end position="766"/>
    </location>
</feature>
<dbReference type="CDD" id="cd04876">
    <property type="entry name" value="ACT_RelA-SpoT"/>
    <property type="match status" value="1"/>
</dbReference>
<evidence type="ECO:0000313" key="12">
    <source>
        <dbReference type="Proteomes" id="UP000198868"/>
    </source>
</evidence>
<dbReference type="Pfam" id="PF13328">
    <property type="entry name" value="HD_4"/>
    <property type="match status" value="1"/>
</dbReference>
<evidence type="ECO:0000259" key="8">
    <source>
        <dbReference type="PROSITE" id="PS51831"/>
    </source>
</evidence>
<name>A0AAN2QV07_9LACO</name>
<dbReference type="GO" id="GO:0005886">
    <property type="term" value="C:plasma membrane"/>
    <property type="evidence" value="ECO:0007669"/>
    <property type="project" value="TreeGrafter"/>
</dbReference>
<evidence type="ECO:0000313" key="13">
    <source>
        <dbReference type="Proteomes" id="UP000199047"/>
    </source>
</evidence>
<protein>
    <recommendedName>
        <fullName evidence="2">GTP diphosphokinase</fullName>
        <ecNumber evidence="2">2.7.6.5</ecNumber>
    </recommendedName>
</protein>
<keyword evidence="6" id="KW-0175">Coiled coil</keyword>
<dbReference type="InterPro" id="IPR033655">
    <property type="entry name" value="TGS_RelA/SpoT"/>
</dbReference>
<dbReference type="AlphaFoldDB" id="A0AAN2QV07"/>
<dbReference type="SUPFAM" id="SSF55021">
    <property type="entry name" value="ACT-like"/>
    <property type="match status" value="1"/>
</dbReference>
<comment type="function">
    <text evidence="5">In eubacteria ppGpp (guanosine 3'-diphosphate 5'-diphosphate) is a mediator of the stringent response that coordinates a variety of cellular activities in response to changes in nutritional abundance.</text>
</comment>
<keyword evidence="13" id="KW-1185">Reference proteome</keyword>
<feature type="coiled-coil region" evidence="6">
    <location>
        <begin position="572"/>
        <end position="599"/>
    </location>
</feature>
<dbReference type="InterPro" id="IPR012676">
    <property type="entry name" value="TGS-like"/>
</dbReference>
<dbReference type="NCBIfam" id="TIGR00691">
    <property type="entry name" value="spoT_relA"/>
    <property type="match status" value="1"/>
</dbReference>
<dbReference type="CDD" id="cd00077">
    <property type="entry name" value="HDc"/>
    <property type="match status" value="1"/>
</dbReference>
<dbReference type="EMBL" id="FBTB01000010">
    <property type="protein sequence ID" value="CUW08590.1"/>
    <property type="molecule type" value="Genomic_DNA"/>
</dbReference>
<dbReference type="Gene3D" id="3.30.70.260">
    <property type="match status" value="1"/>
</dbReference>
<dbReference type="Pfam" id="PF13291">
    <property type="entry name" value="ACT_4"/>
    <property type="match status" value="1"/>
</dbReference>
<keyword evidence="3" id="KW-0547">Nucleotide-binding</keyword>
<dbReference type="Pfam" id="PF19296">
    <property type="entry name" value="RelA_AH_RIS"/>
    <property type="match status" value="1"/>
</dbReference>
<evidence type="ECO:0000256" key="6">
    <source>
        <dbReference type="SAM" id="Coils"/>
    </source>
</evidence>
<dbReference type="Gene3D" id="3.30.460.10">
    <property type="entry name" value="Beta Polymerase, domain 2"/>
    <property type="match status" value="1"/>
</dbReference>
<dbReference type="FunFam" id="3.30.460.10:FF:000001">
    <property type="entry name" value="GTP pyrophosphokinase RelA"/>
    <property type="match status" value="1"/>
</dbReference>
<organism evidence="11 12">
    <name type="scientific">Leuconostoc inhae</name>
    <dbReference type="NCBI Taxonomy" id="178001"/>
    <lineage>
        <taxon>Bacteria</taxon>
        <taxon>Bacillati</taxon>
        <taxon>Bacillota</taxon>
        <taxon>Bacilli</taxon>
        <taxon>Lactobacillales</taxon>
        <taxon>Lactobacillaceae</taxon>
        <taxon>Leuconostoc</taxon>
    </lineage>
</organism>
<proteinExistence type="inferred from homology"/>
<evidence type="ECO:0000259" key="9">
    <source>
        <dbReference type="PROSITE" id="PS51880"/>
    </source>
</evidence>
<feature type="domain" description="HD" evidence="8">
    <location>
        <begin position="71"/>
        <end position="170"/>
    </location>
</feature>
<dbReference type="PROSITE" id="PS51831">
    <property type="entry name" value="HD"/>
    <property type="match status" value="1"/>
</dbReference>
<dbReference type="PANTHER" id="PTHR21262:SF31">
    <property type="entry name" value="GTP PYROPHOSPHOKINASE"/>
    <property type="match status" value="1"/>
</dbReference>
<dbReference type="InterPro" id="IPR004811">
    <property type="entry name" value="RelA/Spo_fam"/>
</dbReference>
<dbReference type="CDD" id="cd01668">
    <property type="entry name" value="TGS_RSH"/>
    <property type="match status" value="1"/>
</dbReference>
<accession>A0AAN2QV07</accession>
<dbReference type="FunFam" id="3.10.20.30:FF:000002">
    <property type="entry name" value="GTP pyrophosphokinase (RelA/SpoT)"/>
    <property type="match status" value="1"/>
</dbReference>
<dbReference type="InterPro" id="IPR004095">
    <property type="entry name" value="TGS"/>
</dbReference>
<dbReference type="InterPro" id="IPR043519">
    <property type="entry name" value="NT_sf"/>
</dbReference>
<dbReference type="SUPFAM" id="SSF109604">
    <property type="entry name" value="HD-domain/PDEase-like"/>
    <property type="match status" value="1"/>
</dbReference>
<evidence type="ECO:0000256" key="2">
    <source>
        <dbReference type="ARBA" id="ARBA00013251"/>
    </source>
</evidence>
<dbReference type="GO" id="GO:0015969">
    <property type="term" value="P:guanosine tetraphosphate metabolic process"/>
    <property type="evidence" value="ECO:0007669"/>
    <property type="project" value="InterPro"/>
</dbReference>
<keyword evidence="11" id="KW-0808">Transferase</keyword>
<dbReference type="PROSITE" id="PS51880">
    <property type="entry name" value="TGS"/>
    <property type="match status" value="1"/>
</dbReference>
<comment type="catalytic activity">
    <reaction evidence="4">
        <text>GTP + ATP = guanosine 3'-diphosphate 5'-triphosphate + AMP</text>
        <dbReference type="Rhea" id="RHEA:22088"/>
        <dbReference type="ChEBI" id="CHEBI:30616"/>
        <dbReference type="ChEBI" id="CHEBI:37565"/>
        <dbReference type="ChEBI" id="CHEBI:142410"/>
        <dbReference type="ChEBI" id="CHEBI:456215"/>
        <dbReference type="EC" id="2.7.6.5"/>
    </reaction>
</comment>
<evidence type="ECO:0000256" key="1">
    <source>
        <dbReference type="ARBA" id="ARBA00004976"/>
    </source>
</evidence>
<dbReference type="Proteomes" id="UP000199047">
    <property type="component" value="Unassembled WGS sequence"/>
</dbReference>
<dbReference type="EMBL" id="FBTU01000016">
    <property type="protein sequence ID" value="CUW09679.1"/>
    <property type="molecule type" value="Genomic_DNA"/>
</dbReference>
<comment type="pathway">
    <text evidence="1">Purine metabolism; ppGpp biosynthesis; ppGpp from GTP: step 1/2.</text>
</comment>
<dbReference type="GO" id="GO:0005525">
    <property type="term" value="F:GTP binding"/>
    <property type="evidence" value="ECO:0007669"/>
    <property type="project" value="UniProtKB-KW"/>
</dbReference>
<sequence length="766" mass="85691">MKGNMVTLTPYYGCLSNIVENMAKTKKYTGEEVLTLVGQYMSDADTAKVRAAYEWASDLHKGQLRKSGEPYIIHPIQVAGILAELKMDTATVISGYLHDVVEDTPATLADVEAKFGETISQIIDGVTKISKIQYKNSQEQLAENHRKLLLAMSKDIRVIIVKLADRLHNMRTLGALREEKQHRIASETLDIYAPLADRLGISTIKWELEDLSLSYLNQEKYHSIASRMNMKRDERIRYVQEAVSEIETAIQELELQHIDVYGRPKHIYSIYRKMTDKHKAFEEIYDLSAVRVLTETIPDTYAVLGAIHSKWMPLPGRFKDYIALPKANGYQSLHTTVIGPGGRPLEVQIRTHTMHEVAEFGVAAHWAYKQNKGANKEVKINDHSQQALNVIQGILELQEDAKNAEDFMDGVQGDLFSDRVYAFTPRGDVFELAKGAGPLDMAFSIHTNVGIKTTGAKINGRIVPLDYKIKTGDIIEIITSTSAKPSRDWLDLVSTRRARNKIKQYFKQLDRDDNIEAGRELVTRNLRDTGFSTIAILSTENLTKTAEVLHYHSYDDMFAAIGYGDVTVPGVVNKLTEGIREAQQEAETAELQRELLEEGHEIKRGETALTQRQKGSADDIVIAGVDNLLIRLGRCCTPVPGDQVIGYITKGRGISVHRVGCPNIRAAETQGQRLVDVQWEDEEGLKPNYDADLTVHGENRNGLLNDVLRAVNGRTRFVNSVNGHVTKNGMAQVSLSLGVKNSMQLNGIMDALNTLPAVYDVERTFH</sequence>
<dbReference type="SMART" id="SM00471">
    <property type="entry name" value="HDc"/>
    <property type="match status" value="1"/>
</dbReference>
<dbReference type="InterPro" id="IPR002912">
    <property type="entry name" value="ACT_dom"/>
</dbReference>
<evidence type="ECO:0000256" key="5">
    <source>
        <dbReference type="RuleBase" id="RU003847"/>
    </source>
</evidence>
<reference evidence="12 13" key="1">
    <citation type="submission" date="2015-12" db="EMBL/GenBank/DDBJ databases">
        <authorList>
            <person name="Andreevskaya M."/>
        </authorList>
    </citation>
    <scope>NUCLEOTIDE SEQUENCE [LARGE SCALE GENOMIC DNA]</scope>
    <source>
        <strain evidence="10 13">KSL4-2</strain>
        <strain evidence="11 12">PL111</strain>
    </source>
</reference>
<comment type="caution">
    <text evidence="11">The sequence shown here is derived from an EMBL/GenBank/DDBJ whole genome shotgun (WGS) entry which is preliminary data.</text>
</comment>
<evidence type="ECO:0000256" key="3">
    <source>
        <dbReference type="ARBA" id="ARBA00023134"/>
    </source>
</evidence>
<dbReference type="SMART" id="SM00954">
    <property type="entry name" value="RelA_SpoT"/>
    <property type="match status" value="1"/>
</dbReference>
<dbReference type="InterPro" id="IPR007685">
    <property type="entry name" value="RelA_SpoT"/>
</dbReference>